<reference evidence="2 3" key="1">
    <citation type="submission" date="2015-07" db="EMBL/GenBank/DDBJ databases">
        <title>The draft genome sequence of Leadbetterella sp. JN14-9.</title>
        <authorList>
            <person name="Liu Y."/>
            <person name="Du J."/>
            <person name="Shao Z."/>
        </authorList>
    </citation>
    <scope>NUCLEOTIDE SEQUENCE [LARGE SCALE GENOMIC DNA]</scope>
    <source>
        <strain evidence="2 3">JN14-9</strain>
    </source>
</reference>
<feature type="domain" description="HTH cro/C1-type" evidence="1">
    <location>
        <begin position="34"/>
        <end position="89"/>
    </location>
</feature>
<comment type="caution">
    <text evidence="2">The sequence shown here is derived from an EMBL/GenBank/DDBJ whole genome shotgun (WGS) entry which is preliminary data.</text>
</comment>
<dbReference type="Proteomes" id="UP000050454">
    <property type="component" value="Unassembled WGS sequence"/>
</dbReference>
<dbReference type="Gene3D" id="1.10.260.40">
    <property type="entry name" value="lambda repressor-like DNA-binding domains"/>
    <property type="match status" value="1"/>
</dbReference>
<organism evidence="2 3">
    <name type="scientific">Jiulongibacter sediminis</name>
    <dbReference type="NCBI Taxonomy" id="1605367"/>
    <lineage>
        <taxon>Bacteria</taxon>
        <taxon>Pseudomonadati</taxon>
        <taxon>Bacteroidota</taxon>
        <taxon>Cytophagia</taxon>
        <taxon>Cytophagales</taxon>
        <taxon>Leadbetterellaceae</taxon>
        <taxon>Jiulongibacter</taxon>
    </lineage>
</organism>
<name>A0A0P7BX04_9BACT</name>
<evidence type="ECO:0000259" key="1">
    <source>
        <dbReference type="PROSITE" id="PS50943"/>
    </source>
</evidence>
<dbReference type="OrthoDB" id="770730at2"/>
<dbReference type="RefSeq" id="WP_055152032.1">
    <property type="nucleotide sequence ID" value="NZ_JXSZ01000017.1"/>
</dbReference>
<proteinExistence type="predicted"/>
<accession>A0A0P7BX04</accession>
<dbReference type="GO" id="GO:0003677">
    <property type="term" value="F:DNA binding"/>
    <property type="evidence" value="ECO:0007669"/>
    <property type="project" value="InterPro"/>
</dbReference>
<dbReference type="PATRIC" id="fig|1605367.3.peg.1282"/>
<dbReference type="SUPFAM" id="SSF47413">
    <property type="entry name" value="lambda repressor-like DNA-binding domains"/>
    <property type="match status" value="1"/>
</dbReference>
<keyword evidence="3" id="KW-1185">Reference proteome</keyword>
<gene>
    <name evidence="2" type="ORF">AFM12_19205</name>
</gene>
<dbReference type="InterPro" id="IPR010982">
    <property type="entry name" value="Lambda_DNA-bd_dom_sf"/>
</dbReference>
<evidence type="ECO:0000313" key="3">
    <source>
        <dbReference type="Proteomes" id="UP000050454"/>
    </source>
</evidence>
<dbReference type="STRING" id="1605367.AFM12_19205"/>
<dbReference type="InterPro" id="IPR001387">
    <property type="entry name" value="Cro/C1-type_HTH"/>
</dbReference>
<dbReference type="PROSITE" id="PS50943">
    <property type="entry name" value="HTH_CROC1"/>
    <property type="match status" value="1"/>
</dbReference>
<dbReference type="AlphaFoldDB" id="A0A0P7BX04"/>
<dbReference type="EMBL" id="LGTQ01000017">
    <property type="protein sequence ID" value="KPM46586.1"/>
    <property type="molecule type" value="Genomic_DNA"/>
</dbReference>
<sequence>MKKYKSSLLEELSAEIHPLEQKKTDAKMILAAKIEDAMKAKGWNRTQLMNATGQKNLSMITKWLSGTHNFTTETLVIIGQALGINLLNIQIEETKPKHYYGFATGEISPKGHHQAGSIIWANLSHSTETISSKVQLPAEA</sequence>
<evidence type="ECO:0000313" key="2">
    <source>
        <dbReference type="EMBL" id="KPM46586.1"/>
    </source>
</evidence>
<protein>
    <recommendedName>
        <fullName evidence="1">HTH cro/C1-type domain-containing protein</fullName>
    </recommendedName>
</protein>